<feature type="region of interest" description="Disordered" evidence="3">
    <location>
        <begin position="518"/>
        <end position="587"/>
    </location>
</feature>
<feature type="compositionally biased region" description="Low complexity" evidence="3">
    <location>
        <begin position="1074"/>
        <end position="1089"/>
    </location>
</feature>
<feature type="region of interest" description="Disordered" evidence="3">
    <location>
        <begin position="1203"/>
        <end position="1325"/>
    </location>
</feature>
<dbReference type="PANTHER" id="PTHR24200">
    <property type="entry name" value="TOUCAN, ISOFORM A"/>
    <property type="match status" value="1"/>
</dbReference>
<feature type="compositionally biased region" description="Low complexity" evidence="3">
    <location>
        <begin position="1754"/>
        <end position="1782"/>
    </location>
</feature>
<feature type="coiled-coil region" evidence="2">
    <location>
        <begin position="1458"/>
        <end position="1489"/>
    </location>
</feature>
<sequence length="1794" mass="190377">MSAPVVCRRKTHSVIMMQVGESALGNGQKGSSNERGDVKSQAEGLNSGGDRRSLSDAVLAQRCLDTSRNSNPQRGVRDHGAGTPGRNVWISTDFARKAAPALGDLNANSVAVHGGVGRVEACTGGEREARADGPPARFTNQVEGGMAMDVNIGRAYECANAKVSSQQADESSFVFGGQGGRLEEEPGGAQPGCNSACADSRGCHVDEEFSTYVTASVDYDQCPSQALSCKGESSELDNQWNVDFDELPVDNDEQRKRARLELGHSSDVSTTGPNLTTAADDATWSTDILNDSQETSAFVETGRRCKQSHLVSDSDPVSSDCMDTTEAHSVSQSSSRQIRVPGVFHQEYLVLSVGGSGTGRLAGQPQGHWQISSDECDEGFSSINHSQGGVVVDEDVLGSSSEPEKYESGILCKSKDDCSEAKPSRAEDLLMLEPEGVLLNASSFLDHETKMITRKVLTETTAGNPFGKLVGVVASEDVEQVAVGEERRANHAVDSLYEQKSEAAFVPDWATLEHESMERLNETKNTSPAFTARSDTKATPENDGNVDSLPGLDREVLGAAENRNPADQSTGDNIHNDKESVSAENTTLDTYDSSDVFLARDYLCGSSTDCVETSVSEISSSSEFDHSAAEPRMKSSRDAEPDVQRTGGTSTSGALAGETEGAVGLARLAEGEVASLAFPKLRLKMPQAGNVLPEVGSPPALVRCEHRVESETRIEDQLVAVTSDLNSSGSLEVYDGILTRQGFLDIMSFDRNMFPSLRMEAPMEDMTTSEPVFLTEVGLEVESENGEIQTERSNAIQAALNTNKVDSKTSSPIKKTPRRSMARLIARPSPKNVKTKVDGQAAHSPRPLKRSASVVEPKVTRSPSFADCSPSSPASLNSPAPRGPPKVTTANGKPPRPTDAVPPVAQRGGAGRPFTAPTGGGSHARAVRTLSFVSRIPGLRRASSGVRLSASISVKADSSMAEQTSEASFNSMESASETSRSAENSKKSLASSSSAAAAPPARPPLAHRPEPGPRAGPGSARQASRTQAQARAGLSPPAARPKQNELPMTSNLGGAAVGSARPAEAGPSRTPAQPGTAANAGRPPRARPTSLLPAPAKSTSARCLPTPTAPPPPPWGASRPSSAPAPARVPGPQQSGPSRPLRSSAAGSRPPPATSAAAAAARPRSASSSSVGSNQSAASKVSDASVHPARRVWDIRARIALPQFVGSASLRNGTSRHPASPGRTPARTPTGTGTDPRPALPTQPCANATAAAARDDAGNGSVKRLAVPTPRGRGSSASHHATPGRQRRAAETGKERGGVARGGFRAARPPAAETDAGGLPPGPTTELALAESERRALALAERCARQARQLQRQLEGSAGNLRALDALAVVLQHTHAKHAEAVRKDRELSLVIHNVQEELASSAARCEALQLDKEELHDRWRREAERAGEEHALALCSLRDGLRLQHEAERDALRREHLAALGELRVQHREQLEELQSNQESLAQEIEVRHSEEIYSLKEQQAKVQDELKRSHDSEKKALQEEFERTRLLLQDQVDTLTFQNGSLKDKARRFEEALQRDSAETVQAALAPYQHIQEEMASLQAVLEMRAHTIHQQQNRILELEKLDETNVALKEKVRALTQQNEELKARVNKNSAMTRQLSFEHSALQETLVKESKTNKRLSMENEELMWRLQNGEGLGSPGKGSPSSTSSSISFRFPPSRSPASMSPSRSIASPALSPTHGGGGPHGTPARVVVYPAPSPTHSLGTPVRSLALASPSRGHASPARSPASPSQAAVSAPSPARTPVSECATDVPR</sequence>
<feature type="coiled-coil region" evidence="2">
    <location>
        <begin position="1601"/>
        <end position="1635"/>
    </location>
</feature>
<proteinExistence type="predicted"/>
<dbReference type="GO" id="GO:0005737">
    <property type="term" value="C:cytoplasm"/>
    <property type="evidence" value="ECO:0007669"/>
    <property type="project" value="TreeGrafter"/>
</dbReference>
<keyword evidence="4" id="KW-1185">Reference proteome</keyword>
<dbReference type="InterPro" id="IPR051293">
    <property type="entry name" value="MTUS1/CCDC69"/>
</dbReference>
<gene>
    <name evidence="5 6 7" type="primary">LOC116942961</name>
</gene>
<feature type="region of interest" description="Disordered" evidence="3">
    <location>
        <begin position="617"/>
        <end position="657"/>
    </location>
</feature>
<feature type="compositionally biased region" description="Low complexity" evidence="3">
    <location>
        <begin position="1682"/>
        <end position="1719"/>
    </location>
</feature>
<evidence type="ECO:0000313" key="5">
    <source>
        <dbReference type="RefSeq" id="XP_032811373.1"/>
    </source>
</evidence>
<evidence type="ECO:0000313" key="6">
    <source>
        <dbReference type="RefSeq" id="XP_032811374.1"/>
    </source>
</evidence>
<reference evidence="5 6" key="1">
    <citation type="submission" date="2025-04" db="UniProtKB">
        <authorList>
            <consortium name="RefSeq"/>
        </authorList>
    </citation>
    <scope>IDENTIFICATION</scope>
    <source>
        <tissue evidence="5 6">Sperm</tissue>
    </source>
</reference>
<organism evidence="4 7">
    <name type="scientific">Petromyzon marinus</name>
    <name type="common">Sea lamprey</name>
    <dbReference type="NCBI Taxonomy" id="7757"/>
    <lineage>
        <taxon>Eukaryota</taxon>
        <taxon>Metazoa</taxon>
        <taxon>Chordata</taxon>
        <taxon>Craniata</taxon>
        <taxon>Vertebrata</taxon>
        <taxon>Cyclostomata</taxon>
        <taxon>Hyperoartia</taxon>
        <taxon>Petromyzontiformes</taxon>
        <taxon>Petromyzontidae</taxon>
        <taxon>Petromyzon</taxon>
    </lineage>
</organism>
<evidence type="ECO:0000313" key="4">
    <source>
        <dbReference type="Proteomes" id="UP001318040"/>
    </source>
</evidence>
<feature type="region of interest" description="Disordered" evidence="3">
    <location>
        <begin position="954"/>
        <end position="1187"/>
    </location>
</feature>
<name>A0AAJ7T524_PETMA</name>
<feature type="region of interest" description="Disordered" evidence="3">
    <location>
        <begin position="65"/>
        <end position="85"/>
    </location>
</feature>
<feature type="compositionally biased region" description="Low complexity" evidence="3">
    <location>
        <begin position="1218"/>
        <end position="1237"/>
    </location>
</feature>
<evidence type="ECO:0000313" key="7">
    <source>
        <dbReference type="RefSeq" id="XP_032811375.1"/>
    </source>
</evidence>
<feature type="compositionally biased region" description="Low complexity" evidence="3">
    <location>
        <begin position="1019"/>
        <end position="1032"/>
    </location>
</feature>
<feature type="compositionally biased region" description="Low complexity" evidence="3">
    <location>
        <begin position="1116"/>
        <end position="1179"/>
    </location>
</feature>
<feature type="compositionally biased region" description="Low complexity" evidence="3">
    <location>
        <begin position="1302"/>
        <end position="1312"/>
    </location>
</feature>
<dbReference type="PANTHER" id="PTHR24200:SF11">
    <property type="entry name" value="TOUCAN, ISOFORM A"/>
    <property type="match status" value="1"/>
</dbReference>
<dbReference type="GO" id="GO:0008017">
    <property type="term" value="F:microtubule binding"/>
    <property type="evidence" value="ECO:0007669"/>
    <property type="project" value="TreeGrafter"/>
</dbReference>
<evidence type="ECO:0000256" key="2">
    <source>
        <dbReference type="SAM" id="Coils"/>
    </source>
</evidence>
<feature type="compositionally biased region" description="Low complexity" evidence="3">
    <location>
        <begin position="987"/>
        <end position="999"/>
    </location>
</feature>
<dbReference type="GO" id="GO:0005634">
    <property type="term" value="C:nucleus"/>
    <property type="evidence" value="ECO:0007669"/>
    <property type="project" value="TreeGrafter"/>
</dbReference>
<dbReference type="RefSeq" id="XP_032811374.1">
    <property type="nucleotide sequence ID" value="XM_032955483.1"/>
</dbReference>
<feature type="compositionally biased region" description="Low complexity" evidence="3">
    <location>
        <begin position="869"/>
        <end position="880"/>
    </location>
</feature>
<protein>
    <submittedName>
        <fullName evidence="5 6">Uncharacterized protein LOC116942961 isoform X1</fullName>
    </submittedName>
</protein>
<evidence type="ECO:0000256" key="3">
    <source>
        <dbReference type="SAM" id="MobiDB-lite"/>
    </source>
</evidence>
<evidence type="ECO:0000256" key="1">
    <source>
        <dbReference type="ARBA" id="ARBA00023054"/>
    </source>
</evidence>
<feature type="region of interest" description="Disordered" evidence="3">
    <location>
        <begin position="1673"/>
        <end position="1794"/>
    </location>
</feature>
<accession>A0AAJ7T524</accession>
<dbReference type="KEGG" id="pmrn:116942961"/>
<feature type="compositionally biased region" description="Basic and acidic residues" evidence="3">
    <location>
        <begin position="623"/>
        <end position="643"/>
    </location>
</feature>
<dbReference type="RefSeq" id="XP_032811373.1">
    <property type="nucleotide sequence ID" value="XM_032955482.1"/>
</dbReference>
<feature type="region of interest" description="Disordered" evidence="3">
    <location>
        <begin position="309"/>
        <end position="334"/>
    </location>
</feature>
<feature type="compositionally biased region" description="Polar residues" evidence="3">
    <location>
        <begin position="801"/>
        <end position="813"/>
    </location>
</feature>
<dbReference type="Proteomes" id="UP001318040">
    <property type="component" value="Chromosome 16"/>
</dbReference>
<feature type="compositionally biased region" description="Basic and acidic residues" evidence="3">
    <location>
        <begin position="1288"/>
        <end position="1298"/>
    </location>
</feature>
<feature type="compositionally biased region" description="Polar residues" evidence="3">
    <location>
        <begin position="960"/>
        <end position="979"/>
    </location>
</feature>
<feature type="region of interest" description="Disordered" evidence="3">
    <location>
        <begin position="801"/>
        <end position="923"/>
    </location>
</feature>
<feature type="region of interest" description="Disordered" evidence="3">
    <location>
        <begin position="21"/>
        <end position="52"/>
    </location>
</feature>
<dbReference type="RefSeq" id="XP_032811375.1">
    <property type="nucleotide sequence ID" value="XM_032955484.1"/>
</dbReference>
<keyword evidence="1 2" id="KW-0175">Coiled coil</keyword>